<evidence type="ECO:0000256" key="3">
    <source>
        <dbReference type="ARBA" id="ARBA00023163"/>
    </source>
</evidence>
<evidence type="ECO:0000313" key="6">
    <source>
        <dbReference type="Proteomes" id="UP000284120"/>
    </source>
</evidence>
<organism evidence="5 6">
    <name type="scientific">Pedobacter chitinilyticus</name>
    <dbReference type="NCBI Taxonomy" id="2233776"/>
    <lineage>
        <taxon>Bacteria</taxon>
        <taxon>Pseudomonadati</taxon>
        <taxon>Bacteroidota</taxon>
        <taxon>Sphingobacteriia</taxon>
        <taxon>Sphingobacteriales</taxon>
        <taxon>Sphingobacteriaceae</taxon>
        <taxon>Pedobacter</taxon>
    </lineage>
</organism>
<dbReference type="Gene3D" id="3.30.450.20">
    <property type="entry name" value="PAS domain"/>
    <property type="match status" value="1"/>
</dbReference>
<feature type="domain" description="HTH luxR-type" evidence="4">
    <location>
        <begin position="106"/>
        <end position="171"/>
    </location>
</feature>
<dbReference type="Pfam" id="PF00196">
    <property type="entry name" value="GerE"/>
    <property type="match status" value="1"/>
</dbReference>
<reference evidence="5 6" key="1">
    <citation type="submission" date="2018-06" db="EMBL/GenBank/DDBJ databases">
        <title>Pedobacter endophyticus sp. nov., an endophytic bacterium isolated from a leaf of Triticum aestivum.</title>
        <authorList>
            <person name="Zhang L."/>
        </authorList>
    </citation>
    <scope>NUCLEOTIDE SEQUENCE [LARGE SCALE GENOMIC DNA]</scope>
    <source>
        <strain evidence="5 6">CM134L-2</strain>
    </source>
</reference>
<dbReference type="EMBL" id="SAYW01000007">
    <property type="protein sequence ID" value="RWU04482.1"/>
    <property type="molecule type" value="Genomic_DNA"/>
</dbReference>
<dbReference type="SMART" id="SM00421">
    <property type="entry name" value="HTH_LUXR"/>
    <property type="match status" value="1"/>
</dbReference>
<sequence>MDHMHPADQAYFLSFENHAAQFFSHIPFDKIDHYKVQYDLRLKKRDEEYARILIQYVLLNDADNLCHSFHIHTDITHLKPDGIPTFSIIGIDGEPSYCNIQQVQVFTKSNDLFTKREWDILKCITEGKSSKQIADQLFISIHTVNCHRKNILAKAKVKTPMELLNKTIREGWM</sequence>
<dbReference type="PRINTS" id="PR00038">
    <property type="entry name" value="HTHLUXR"/>
</dbReference>
<evidence type="ECO:0000259" key="4">
    <source>
        <dbReference type="PROSITE" id="PS50043"/>
    </source>
</evidence>
<dbReference type="OrthoDB" id="965844at2"/>
<dbReference type="GO" id="GO:0006355">
    <property type="term" value="P:regulation of DNA-templated transcription"/>
    <property type="evidence" value="ECO:0007669"/>
    <property type="project" value="InterPro"/>
</dbReference>
<dbReference type="InterPro" id="IPR016032">
    <property type="entry name" value="Sig_transdc_resp-reg_C-effctor"/>
</dbReference>
<dbReference type="Proteomes" id="UP000284120">
    <property type="component" value="Unassembled WGS sequence"/>
</dbReference>
<dbReference type="PROSITE" id="PS00622">
    <property type="entry name" value="HTH_LUXR_1"/>
    <property type="match status" value="1"/>
</dbReference>
<evidence type="ECO:0000256" key="2">
    <source>
        <dbReference type="ARBA" id="ARBA00023125"/>
    </source>
</evidence>
<keyword evidence="6" id="KW-1185">Reference proteome</keyword>
<proteinExistence type="predicted"/>
<evidence type="ECO:0000313" key="5">
    <source>
        <dbReference type="EMBL" id="RWU04482.1"/>
    </source>
</evidence>
<keyword evidence="1" id="KW-0805">Transcription regulation</keyword>
<keyword evidence="2" id="KW-0238">DNA-binding</keyword>
<dbReference type="PROSITE" id="PS50043">
    <property type="entry name" value="HTH_LUXR_2"/>
    <property type="match status" value="1"/>
</dbReference>
<evidence type="ECO:0000256" key="1">
    <source>
        <dbReference type="ARBA" id="ARBA00023015"/>
    </source>
</evidence>
<dbReference type="SUPFAM" id="SSF46894">
    <property type="entry name" value="C-terminal effector domain of the bipartite response regulators"/>
    <property type="match status" value="1"/>
</dbReference>
<dbReference type="InterPro" id="IPR000792">
    <property type="entry name" value="Tscrpt_reg_LuxR_C"/>
</dbReference>
<dbReference type="GO" id="GO:0003677">
    <property type="term" value="F:DNA binding"/>
    <property type="evidence" value="ECO:0007669"/>
    <property type="project" value="UniProtKB-KW"/>
</dbReference>
<dbReference type="AlphaFoldDB" id="A0A3S3R4H6"/>
<protein>
    <submittedName>
        <fullName evidence="5">Helix-turn-helix transcriptional regulator</fullName>
    </submittedName>
</protein>
<dbReference type="PANTHER" id="PTHR44688">
    <property type="entry name" value="DNA-BINDING TRANSCRIPTIONAL ACTIVATOR DEVR_DOSR"/>
    <property type="match status" value="1"/>
</dbReference>
<dbReference type="InterPro" id="IPR036388">
    <property type="entry name" value="WH-like_DNA-bd_sf"/>
</dbReference>
<gene>
    <name evidence="5" type="ORF">DPV69_18320</name>
</gene>
<keyword evidence="3" id="KW-0804">Transcription</keyword>
<comment type="caution">
    <text evidence="5">The sequence shown here is derived from an EMBL/GenBank/DDBJ whole genome shotgun (WGS) entry which is preliminary data.</text>
</comment>
<dbReference type="CDD" id="cd06170">
    <property type="entry name" value="LuxR_C_like"/>
    <property type="match status" value="1"/>
</dbReference>
<dbReference type="Gene3D" id="1.10.10.10">
    <property type="entry name" value="Winged helix-like DNA-binding domain superfamily/Winged helix DNA-binding domain"/>
    <property type="match status" value="1"/>
</dbReference>
<name>A0A3S3R4H6_9SPHI</name>
<dbReference type="PANTHER" id="PTHR44688:SF16">
    <property type="entry name" value="DNA-BINDING TRANSCRIPTIONAL ACTIVATOR DEVR_DOSR"/>
    <property type="match status" value="1"/>
</dbReference>
<accession>A0A3S3R4H6</accession>